<dbReference type="KEGG" id="faf:OE104_06645"/>
<dbReference type="PANTHER" id="PTHR32481:SF0">
    <property type="entry name" value="AMINOPEPTIDASE YPDE-RELATED"/>
    <property type="match status" value="1"/>
</dbReference>
<protein>
    <submittedName>
        <fullName evidence="2">M20/M25/M40 family metallo-hydrolase</fullName>
    </submittedName>
</protein>
<dbReference type="EMBL" id="CP106878">
    <property type="protein sequence ID" value="WAA10982.1"/>
    <property type="molecule type" value="Genomic_DNA"/>
</dbReference>
<feature type="domain" description="Peptidase M28" evidence="1">
    <location>
        <begin position="240"/>
        <end position="413"/>
    </location>
</feature>
<proteinExistence type="predicted"/>
<keyword evidence="3" id="KW-1185">Reference proteome</keyword>
<evidence type="ECO:0000313" key="3">
    <source>
        <dbReference type="Proteomes" id="UP001164718"/>
    </source>
</evidence>
<sequence>MKTWNQLFIRHGWLVKEVERNVFDCSDEREENISFLLKSLEKVGAKFTFDGKQLHIQSEPVHEKTWIRVLDFEYRGRTEELFFDFEHDQIKIEQLDTYIAGVIRQLNRLGFRTVMSCDGHEHRKPSITFSDPAQMDEIVNLFQWLGVYRLRERRPVQTRPQLFLSVKRSFLLELAEKLSFVQKDWLEKGETFFDEQFFQNKLDRLLSISGESGNENNIRRFVIEQLTPFVDHIAIDHYGNILAEKTGRQFGPVILLNAHLDTFEPIVPGRKIIKKGNIWSSDTGILGADDRAGVAILLQIAEQIHRHSNIGTVKFAFTVEEEIGLVGAKHVEDYFLWNVDAAIVVDRRGKGDIVTSFGESIPYCHSLYGQFFELVALKAGQSEWKCTRGGSSDTHIWASHGIESVNLSVGYGNEHTDSEFLDVTACFRTYQLVKEAILQRELLKMVLRTIRREQEQERMEGRINRVFIIR</sequence>
<gene>
    <name evidence="2" type="ORF">OE104_06645</name>
</gene>
<dbReference type="RefSeq" id="WP_275418796.1">
    <property type="nucleotide sequence ID" value="NZ_CP106878.1"/>
</dbReference>
<dbReference type="PANTHER" id="PTHR32481">
    <property type="entry name" value="AMINOPEPTIDASE"/>
    <property type="match status" value="1"/>
</dbReference>
<dbReference type="Proteomes" id="UP001164718">
    <property type="component" value="Chromosome"/>
</dbReference>
<dbReference type="SUPFAM" id="SSF53187">
    <property type="entry name" value="Zn-dependent exopeptidases"/>
    <property type="match status" value="1"/>
</dbReference>
<dbReference type="InterPro" id="IPR007484">
    <property type="entry name" value="Peptidase_M28"/>
</dbReference>
<dbReference type="Pfam" id="PF04389">
    <property type="entry name" value="Peptidase_M28"/>
    <property type="match status" value="1"/>
</dbReference>
<evidence type="ECO:0000313" key="2">
    <source>
        <dbReference type="EMBL" id="WAA10982.1"/>
    </source>
</evidence>
<organism evidence="2 3">
    <name type="scientific">Fervidibacillus albus</name>
    <dbReference type="NCBI Taxonomy" id="2980026"/>
    <lineage>
        <taxon>Bacteria</taxon>
        <taxon>Bacillati</taxon>
        <taxon>Bacillota</taxon>
        <taxon>Bacilli</taxon>
        <taxon>Bacillales</taxon>
        <taxon>Bacillaceae</taxon>
        <taxon>Fervidibacillus</taxon>
    </lineage>
</organism>
<name>A0A9E8RYT2_9BACI</name>
<dbReference type="AlphaFoldDB" id="A0A9E8RYT2"/>
<dbReference type="InterPro" id="IPR051464">
    <property type="entry name" value="Peptidase_M42_aminopept"/>
</dbReference>
<dbReference type="Gene3D" id="3.40.630.10">
    <property type="entry name" value="Zn peptidases"/>
    <property type="match status" value="1"/>
</dbReference>
<evidence type="ECO:0000259" key="1">
    <source>
        <dbReference type="Pfam" id="PF04389"/>
    </source>
</evidence>
<accession>A0A9E8RYT2</accession>
<reference evidence="2" key="1">
    <citation type="submission" date="2022-09" db="EMBL/GenBank/DDBJ databases">
        <title>Complete Genomes of Fervidibacillus albus and Fervidibacillus halotolerans isolated from tidal flat sediments.</title>
        <authorList>
            <person name="Kwon K.K."/>
            <person name="Yang S.-H."/>
            <person name="Park M.J."/>
            <person name="Oh H.-M."/>
        </authorList>
    </citation>
    <scope>NUCLEOTIDE SEQUENCE</scope>
    <source>
        <strain evidence="2">MEBiC13591</strain>
    </source>
</reference>